<feature type="binding site" evidence="4">
    <location>
        <position position="7"/>
    </location>
    <ligand>
        <name>a divalent metal cation</name>
        <dbReference type="ChEBI" id="CHEBI:60240"/>
        <label>1</label>
    </ligand>
</feature>
<organism evidence="5 6">
    <name type="scientific">Parageobacillus galactosidasius</name>
    <dbReference type="NCBI Taxonomy" id="883812"/>
    <lineage>
        <taxon>Bacteria</taxon>
        <taxon>Bacillati</taxon>
        <taxon>Bacillota</taxon>
        <taxon>Bacilli</taxon>
        <taxon>Bacillales</taxon>
        <taxon>Anoxybacillaceae</taxon>
        <taxon>Parageobacillus</taxon>
    </lineage>
</organism>
<proteinExistence type="inferred from homology"/>
<dbReference type="PANTHER" id="PTHR46317:SF1">
    <property type="entry name" value="HYDROLASE, TATD FAMILY"/>
    <property type="match status" value="1"/>
</dbReference>
<evidence type="ECO:0000313" key="6">
    <source>
        <dbReference type="Proteomes" id="UP000198394"/>
    </source>
</evidence>
<evidence type="ECO:0000256" key="1">
    <source>
        <dbReference type="ARBA" id="ARBA00009275"/>
    </source>
</evidence>
<accession>A0A226QJU8</accession>
<dbReference type="GeneID" id="94899949"/>
<dbReference type="PROSITE" id="PS01137">
    <property type="entry name" value="TATD_1"/>
    <property type="match status" value="1"/>
</dbReference>
<protein>
    <submittedName>
        <fullName evidence="5">TatD family deoxyribonuclease</fullName>
    </submittedName>
</protein>
<evidence type="ECO:0000256" key="3">
    <source>
        <dbReference type="ARBA" id="ARBA00022801"/>
    </source>
</evidence>
<dbReference type="RefSeq" id="WP_062754759.1">
    <property type="nucleotide sequence ID" value="NZ_NDYL01000002.1"/>
</dbReference>
<evidence type="ECO:0000256" key="2">
    <source>
        <dbReference type="ARBA" id="ARBA00022723"/>
    </source>
</evidence>
<dbReference type="Pfam" id="PF01026">
    <property type="entry name" value="TatD_DNase"/>
    <property type="match status" value="1"/>
</dbReference>
<evidence type="ECO:0000313" key="5">
    <source>
        <dbReference type="EMBL" id="OXB91957.1"/>
    </source>
</evidence>
<dbReference type="Proteomes" id="UP000198394">
    <property type="component" value="Unassembled WGS sequence"/>
</dbReference>
<dbReference type="PIRSF" id="PIRSF005902">
    <property type="entry name" value="DNase_TatD"/>
    <property type="match status" value="1"/>
</dbReference>
<comment type="similarity">
    <text evidence="1">Belongs to the metallo-dependent hydrolases superfamily. TatD-type hydrolase family.</text>
</comment>
<dbReference type="SUPFAM" id="SSF51556">
    <property type="entry name" value="Metallo-dependent hydrolases"/>
    <property type="match status" value="1"/>
</dbReference>
<feature type="binding site" evidence="4">
    <location>
        <position position="90"/>
    </location>
    <ligand>
        <name>a divalent metal cation</name>
        <dbReference type="ChEBI" id="CHEBI:60240"/>
        <label>1</label>
    </ligand>
</feature>
<dbReference type="EMBL" id="NDYL01000002">
    <property type="protein sequence ID" value="OXB91957.1"/>
    <property type="molecule type" value="Genomic_DNA"/>
</dbReference>
<dbReference type="AlphaFoldDB" id="A0A226QJU8"/>
<evidence type="ECO:0000256" key="4">
    <source>
        <dbReference type="PIRSR" id="PIRSR005902-1"/>
    </source>
</evidence>
<name>A0A226QJU8_9BACL</name>
<dbReference type="PROSITE" id="PS01091">
    <property type="entry name" value="TATD_3"/>
    <property type="match status" value="1"/>
</dbReference>
<comment type="caution">
    <text evidence="5">The sequence shown here is derived from an EMBL/GenBank/DDBJ whole genome shotgun (WGS) entry which is preliminary data.</text>
</comment>
<dbReference type="Gene3D" id="3.20.20.140">
    <property type="entry name" value="Metal-dependent hydrolases"/>
    <property type="match status" value="1"/>
</dbReference>
<feature type="binding site" evidence="4">
    <location>
        <position position="152"/>
    </location>
    <ligand>
        <name>a divalent metal cation</name>
        <dbReference type="ChEBI" id="CHEBI:60240"/>
        <label>2</label>
    </ligand>
</feature>
<dbReference type="PANTHER" id="PTHR46317">
    <property type="entry name" value="HYDROLASE OF PHP SUPERFAMILY-RELATED PROTEIN"/>
    <property type="match status" value="1"/>
</dbReference>
<keyword evidence="6" id="KW-1185">Reference proteome</keyword>
<dbReference type="InterPro" id="IPR001130">
    <property type="entry name" value="TatD-like"/>
</dbReference>
<feature type="binding site" evidence="4">
    <location>
        <position position="128"/>
    </location>
    <ligand>
        <name>a divalent metal cation</name>
        <dbReference type="ChEBI" id="CHEBI:60240"/>
        <label>2</label>
    </ligand>
</feature>
<dbReference type="InterPro" id="IPR018228">
    <property type="entry name" value="DNase_TatD-rel_CS"/>
</dbReference>
<gene>
    <name evidence="5" type="ORF">B9L23_11860</name>
</gene>
<reference evidence="5 6" key="1">
    <citation type="submission" date="2017-04" db="EMBL/GenBank/DDBJ databases">
        <title>The genome sequence of Parageobacillus galactosidasius DSM 18751.</title>
        <authorList>
            <person name="Ramaloko W.T."/>
            <person name="Koen N."/>
            <person name="Polliack S."/>
            <person name="Aliyu H."/>
            <person name="Lebre P."/>
            <person name="Mohr T."/>
            <person name="Oswald F."/>
            <person name="Zwick M."/>
            <person name="Neumann A."/>
            <person name="Syldatk C."/>
            <person name="Cowan D."/>
            <person name="De Maayer P."/>
        </authorList>
    </citation>
    <scope>NUCLEOTIDE SEQUENCE [LARGE SCALE GENOMIC DNA]</scope>
    <source>
        <strain evidence="5 6">DSM 18751</strain>
    </source>
</reference>
<feature type="binding site" evidence="4">
    <location>
        <position position="5"/>
    </location>
    <ligand>
        <name>a divalent metal cation</name>
        <dbReference type="ChEBI" id="CHEBI:60240"/>
        <label>1</label>
    </ligand>
</feature>
<keyword evidence="2 4" id="KW-0479">Metal-binding</keyword>
<dbReference type="GO" id="GO:0016788">
    <property type="term" value="F:hydrolase activity, acting on ester bonds"/>
    <property type="evidence" value="ECO:0007669"/>
    <property type="project" value="InterPro"/>
</dbReference>
<dbReference type="GO" id="GO:0046872">
    <property type="term" value="F:metal ion binding"/>
    <property type="evidence" value="ECO:0007669"/>
    <property type="project" value="UniProtKB-KW"/>
</dbReference>
<sequence>MIDAHLHLDQYSDIEEEIKKWQEAGIAAVVAVSTDLRSSYRTLELKQKFPDFIYAAIGFHPEQPLPSSLEWEEWLRLLQIERPHLSAIGEVGLPYYSAEAVLRFSDYRDFFEQIVRTAAAASLPLAIHAVYDKASTALHILQKNKIKKAHFHWLKAEPAIIERIVACGYFISITPEVCYRTRDQKLLSRVPIKQLLLETDGPWPFDGPFADVPTSPLLLHHSLKAVASFYHQDIKATANTITANTKRLYGSLHHC</sequence>
<dbReference type="CDD" id="cd01310">
    <property type="entry name" value="TatD_DNAse"/>
    <property type="match status" value="1"/>
</dbReference>
<feature type="binding site" evidence="4">
    <location>
        <position position="200"/>
    </location>
    <ligand>
        <name>a divalent metal cation</name>
        <dbReference type="ChEBI" id="CHEBI:60240"/>
        <label>1</label>
    </ligand>
</feature>
<keyword evidence="3" id="KW-0378">Hydrolase</keyword>
<dbReference type="InterPro" id="IPR032466">
    <property type="entry name" value="Metal_Hydrolase"/>
</dbReference>